<dbReference type="FunFam" id="3.40.50.300:FF:000425">
    <property type="entry name" value="Probable ABC transporter, ATP-binding subunit"/>
    <property type="match status" value="1"/>
</dbReference>
<dbReference type="GO" id="GO:0005524">
    <property type="term" value="F:ATP binding"/>
    <property type="evidence" value="ECO:0007669"/>
    <property type="project" value="UniProtKB-KW"/>
</dbReference>
<dbReference type="PANTHER" id="PTHR42781">
    <property type="entry name" value="SPERMIDINE/PUTRESCINE IMPORT ATP-BINDING PROTEIN POTA"/>
    <property type="match status" value="1"/>
</dbReference>
<dbReference type="Pfam" id="PF00005">
    <property type="entry name" value="ABC_tran"/>
    <property type="match status" value="1"/>
</dbReference>
<evidence type="ECO:0000259" key="4">
    <source>
        <dbReference type="PROSITE" id="PS50893"/>
    </source>
</evidence>
<feature type="domain" description="ABC transporter" evidence="4">
    <location>
        <begin position="5"/>
        <end position="235"/>
    </location>
</feature>
<dbReference type="InterPro" id="IPR008995">
    <property type="entry name" value="Mo/tungstate-bd_C_term_dom"/>
</dbReference>
<dbReference type="InterPro" id="IPR003593">
    <property type="entry name" value="AAA+_ATPase"/>
</dbReference>
<keyword evidence="6" id="KW-1185">Reference proteome</keyword>
<dbReference type="InterPro" id="IPR050093">
    <property type="entry name" value="ABC_SmlMolc_Importer"/>
</dbReference>
<keyword evidence="1" id="KW-0813">Transport</keyword>
<dbReference type="PROSITE" id="PS50893">
    <property type="entry name" value="ABC_TRANSPORTER_2"/>
    <property type="match status" value="1"/>
</dbReference>
<evidence type="ECO:0000256" key="3">
    <source>
        <dbReference type="ARBA" id="ARBA00022840"/>
    </source>
</evidence>
<dbReference type="SUPFAM" id="SSF50331">
    <property type="entry name" value="MOP-like"/>
    <property type="match status" value="1"/>
</dbReference>
<dbReference type="SMART" id="SM00382">
    <property type="entry name" value="AAA"/>
    <property type="match status" value="1"/>
</dbReference>
<dbReference type="InterPro" id="IPR013611">
    <property type="entry name" value="Transp-assoc_OB_typ2"/>
</dbReference>
<evidence type="ECO:0000313" key="6">
    <source>
        <dbReference type="Proteomes" id="UP000196573"/>
    </source>
</evidence>
<sequence length="352" mass="38772">MSSSLSVSAVTAGYDAAPILKDISFDIQRGEFVALLGPSGCGKTTLLQVLSGFLPVQSGQIFVGDQEITRQPPERRDMAMVFQSYALWPHMTVFQNIAYALKLRRMDKTAIAQRVQEMLELVNLEGYEHRPVTALSGGQRQRVALARALAVQPSILLLDEPLSNLDARVRAVVRHEIKSLQKKLGFTAVMVTHDQEEAMSMADRIIILNQGRIEQAGSPQELYRNPQTSFVADFMGADNRLSGLVRQSYDGLHLYLGEHCEPVVLNSPLDEGAVDVRFRSEEIQLSTDASASGLRGEVLQNAYLGQSYRHTVQLGETTCLIDHPEPLAEGTHVSVTLPADVLHIFPARKQAA</sequence>
<dbReference type="PROSITE" id="PS00211">
    <property type="entry name" value="ABC_TRANSPORTER_1"/>
    <property type="match status" value="1"/>
</dbReference>
<gene>
    <name evidence="5" type="primary">potA_3</name>
    <name evidence="5" type="ORF">EHSB41UT_01073</name>
</gene>
<keyword evidence="2" id="KW-0547">Nucleotide-binding</keyword>
<dbReference type="OrthoDB" id="9802264at2"/>
<dbReference type="GO" id="GO:0016887">
    <property type="term" value="F:ATP hydrolysis activity"/>
    <property type="evidence" value="ECO:0007669"/>
    <property type="project" value="InterPro"/>
</dbReference>
<accession>A0A1X7AGC4</accession>
<evidence type="ECO:0000256" key="1">
    <source>
        <dbReference type="ARBA" id="ARBA00022448"/>
    </source>
</evidence>
<proteinExistence type="predicted"/>
<evidence type="ECO:0000256" key="2">
    <source>
        <dbReference type="ARBA" id="ARBA00022741"/>
    </source>
</evidence>
<keyword evidence="5" id="KW-0378">Hydrolase</keyword>
<evidence type="ECO:0000313" key="5">
    <source>
        <dbReference type="EMBL" id="SMA39661.1"/>
    </source>
</evidence>
<dbReference type="AlphaFoldDB" id="A0A1X7AGC4"/>
<name>A0A1X7AGC4_9GAMM</name>
<dbReference type="Gene3D" id="3.40.50.300">
    <property type="entry name" value="P-loop containing nucleotide triphosphate hydrolases"/>
    <property type="match status" value="1"/>
</dbReference>
<dbReference type="PANTHER" id="PTHR42781:SF4">
    <property type="entry name" value="SPERMIDINE_PUTRESCINE IMPORT ATP-BINDING PROTEIN POTA"/>
    <property type="match status" value="1"/>
</dbReference>
<dbReference type="InterPro" id="IPR017871">
    <property type="entry name" value="ABC_transporter-like_CS"/>
</dbReference>
<dbReference type="RefSeq" id="WP_087107630.1">
    <property type="nucleotide sequence ID" value="NZ_CBCSCN010000001.1"/>
</dbReference>
<dbReference type="GO" id="GO:0015697">
    <property type="term" value="P:quaternary ammonium group transport"/>
    <property type="evidence" value="ECO:0007669"/>
    <property type="project" value="UniProtKB-ARBA"/>
</dbReference>
<dbReference type="Proteomes" id="UP000196573">
    <property type="component" value="Unassembled WGS sequence"/>
</dbReference>
<organism evidence="5 6">
    <name type="scientific">Parendozoicomonas haliclonae</name>
    <dbReference type="NCBI Taxonomy" id="1960125"/>
    <lineage>
        <taxon>Bacteria</taxon>
        <taxon>Pseudomonadati</taxon>
        <taxon>Pseudomonadota</taxon>
        <taxon>Gammaproteobacteria</taxon>
        <taxon>Oceanospirillales</taxon>
        <taxon>Endozoicomonadaceae</taxon>
        <taxon>Parendozoicomonas</taxon>
    </lineage>
</organism>
<dbReference type="InterPro" id="IPR027417">
    <property type="entry name" value="P-loop_NTPase"/>
</dbReference>
<dbReference type="Pfam" id="PF08402">
    <property type="entry name" value="TOBE_2"/>
    <property type="match status" value="1"/>
</dbReference>
<dbReference type="InterPro" id="IPR003439">
    <property type="entry name" value="ABC_transporter-like_ATP-bd"/>
</dbReference>
<protein>
    <submittedName>
        <fullName evidence="5">Spermidine/putrescine import ATP-binding protein PotA</fullName>
        <ecNumber evidence="5">3.6.3.31</ecNumber>
    </submittedName>
</protein>
<dbReference type="EMBL" id="FWPT01000002">
    <property type="protein sequence ID" value="SMA39661.1"/>
    <property type="molecule type" value="Genomic_DNA"/>
</dbReference>
<dbReference type="GO" id="GO:0043190">
    <property type="term" value="C:ATP-binding cassette (ABC) transporter complex"/>
    <property type="evidence" value="ECO:0007669"/>
    <property type="project" value="InterPro"/>
</dbReference>
<dbReference type="SUPFAM" id="SSF52540">
    <property type="entry name" value="P-loop containing nucleoside triphosphate hydrolases"/>
    <property type="match status" value="1"/>
</dbReference>
<dbReference type="EC" id="3.6.3.31" evidence="5"/>
<dbReference type="GO" id="GO:0022857">
    <property type="term" value="F:transmembrane transporter activity"/>
    <property type="evidence" value="ECO:0007669"/>
    <property type="project" value="InterPro"/>
</dbReference>
<keyword evidence="3 5" id="KW-0067">ATP-binding</keyword>
<reference evidence="5 6" key="1">
    <citation type="submission" date="2017-03" db="EMBL/GenBank/DDBJ databases">
        <authorList>
            <person name="Afonso C.L."/>
            <person name="Miller P.J."/>
            <person name="Scott M.A."/>
            <person name="Spackman E."/>
            <person name="Goraichik I."/>
            <person name="Dimitrov K.M."/>
            <person name="Suarez D.L."/>
            <person name="Swayne D.E."/>
        </authorList>
    </citation>
    <scope>NUCLEOTIDE SEQUENCE [LARGE SCALE GENOMIC DNA]</scope>
    <source>
        <strain evidence="5">SB41UT1</strain>
    </source>
</reference>